<accession>A0A1X9STS5</accession>
<reference evidence="1 2" key="1">
    <citation type="journal article" date="2017" name="Genome Biol. Evol.">
        <title>Comparative Genomic Analysis Identifies a Campylobacter Clade Deficient in Selenium Metabolism.</title>
        <authorList>
            <person name="Miller W.G."/>
            <person name="Yee E."/>
            <person name="Lopes B.S."/>
            <person name="Chapman M.H."/>
            <person name="Huynh S."/>
            <person name="Bono J.L."/>
            <person name="Parker C.T."/>
            <person name="Strachan N.J.C."/>
            <person name="Forbes K.J."/>
        </authorList>
    </citation>
    <scope>NUCLEOTIDE SEQUENCE [LARGE SCALE GENOMIC DNA]</scope>
    <source>
        <strain evidence="1 2">NCTC 13003</strain>
    </source>
</reference>
<protein>
    <submittedName>
        <fullName evidence="1">Flagellar-associated protein FlgQ</fullName>
    </submittedName>
</protein>
<gene>
    <name evidence="1" type="primary">flgQ</name>
    <name evidence="1" type="ORF">CIGN_1415</name>
</gene>
<sequence>MARTFCLLIFVLNNLFGGDEFIFWARLITVNGILSSDEITISRSMVKGYKSSQIICSIPISKPTNLTAYEYLNLHKNELFDCFVSEEVRILDNSTTYPNSALFTTELTITPIRFIVEFKPQGATISKIIR</sequence>
<keyword evidence="1" id="KW-0282">Flagellum</keyword>
<organism evidence="1 2">
    <name type="scientific">Campylobacter devanensis</name>
    <dbReference type="NCBI Taxonomy" id="3161138"/>
    <lineage>
        <taxon>Bacteria</taxon>
        <taxon>Pseudomonadati</taxon>
        <taxon>Campylobacterota</taxon>
        <taxon>Epsilonproteobacteria</taxon>
        <taxon>Campylobacterales</taxon>
        <taxon>Campylobacteraceae</taxon>
        <taxon>Campylobacter</taxon>
    </lineage>
</organism>
<proteinExistence type="predicted"/>
<dbReference type="AlphaFoldDB" id="A0A1X9STS5"/>
<evidence type="ECO:0000313" key="2">
    <source>
        <dbReference type="Proteomes" id="UP000194309"/>
    </source>
</evidence>
<dbReference type="STRING" id="1660064.CIGN_1415"/>
<evidence type="ECO:0000313" key="1">
    <source>
        <dbReference type="EMBL" id="ARQ99661.1"/>
    </source>
</evidence>
<dbReference type="EMBL" id="CP018788">
    <property type="protein sequence ID" value="ARQ99661.1"/>
    <property type="molecule type" value="Genomic_DNA"/>
</dbReference>
<keyword evidence="1" id="KW-0969">Cilium</keyword>
<keyword evidence="2" id="KW-1185">Reference proteome</keyword>
<dbReference type="Proteomes" id="UP000194309">
    <property type="component" value="Chromosome"/>
</dbReference>
<dbReference type="KEGG" id="cdev:CIGN_1415"/>
<keyword evidence="1" id="KW-0966">Cell projection</keyword>
<name>A0A1X9STS5_9BACT</name>